<dbReference type="RefSeq" id="XP_024329463.1">
    <property type="nucleotide sequence ID" value="XM_024474912.1"/>
</dbReference>
<dbReference type="EMBL" id="JPQZ01000275">
    <property type="protein sequence ID" value="KKO73721.1"/>
    <property type="molecule type" value="Genomic_DNA"/>
</dbReference>
<dbReference type="GO" id="GO:0015074">
    <property type="term" value="P:DNA integration"/>
    <property type="evidence" value="ECO:0007669"/>
    <property type="project" value="InterPro"/>
</dbReference>
<dbReference type="OrthoDB" id="2194511at2759"/>
<dbReference type="InterPro" id="IPR001584">
    <property type="entry name" value="Integrase_cat-core"/>
</dbReference>
<dbReference type="GO" id="GO:0005634">
    <property type="term" value="C:nucleus"/>
    <property type="evidence" value="ECO:0007669"/>
    <property type="project" value="UniProtKB-ARBA"/>
</dbReference>
<feature type="non-terminal residue" evidence="2">
    <location>
        <position position="1"/>
    </location>
</feature>
<evidence type="ECO:0000313" key="3">
    <source>
        <dbReference type="Proteomes" id="UP000034350"/>
    </source>
</evidence>
<accession>A0A0F9W7D8</accession>
<dbReference type="InterPro" id="IPR036397">
    <property type="entry name" value="RNaseH_sf"/>
</dbReference>
<dbReference type="InterPro" id="IPR012337">
    <property type="entry name" value="RNaseH-like_sf"/>
</dbReference>
<dbReference type="VEuPathDB" id="MicrosporidiaDB:AAJ76_2750002518"/>
<evidence type="ECO:0000313" key="2">
    <source>
        <dbReference type="EMBL" id="KKO73721.1"/>
    </source>
</evidence>
<organism evidence="2 3">
    <name type="scientific">Vairimorpha ceranae</name>
    <dbReference type="NCBI Taxonomy" id="40302"/>
    <lineage>
        <taxon>Eukaryota</taxon>
        <taxon>Fungi</taxon>
        <taxon>Fungi incertae sedis</taxon>
        <taxon>Microsporidia</taxon>
        <taxon>Nosematidae</taxon>
        <taxon>Vairimorpha</taxon>
    </lineage>
</organism>
<dbReference type="GeneID" id="36319841"/>
<name>A0A0F9W7D8_9MICR</name>
<feature type="domain" description="Integrase catalytic" evidence="1">
    <location>
        <begin position="1"/>
        <end position="49"/>
    </location>
</feature>
<gene>
    <name evidence="2" type="ORF">AAJ76_2750002518</name>
</gene>
<evidence type="ECO:0000259" key="1">
    <source>
        <dbReference type="PROSITE" id="PS50994"/>
    </source>
</evidence>
<proteinExistence type="predicted"/>
<dbReference type="AlphaFoldDB" id="A0A0F9W7D8"/>
<reference evidence="2 3" key="1">
    <citation type="journal article" date="2015" name="Environ. Microbiol.">
        <title>Genome analyses suggest the presence of polyploidy and recent human-driven expansions in eight global populations of the honeybee pathogen Nosema ceranae.</title>
        <authorList>
            <person name="Pelin A."/>
            <person name="Selman M."/>
            <person name="Aris-Brosou S."/>
            <person name="Farinelli L."/>
            <person name="Corradi N."/>
        </authorList>
    </citation>
    <scope>NUCLEOTIDE SEQUENCE [LARGE SCALE GENOMIC DNA]</scope>
    <source>
        <strain evidence="2 3">PA08 1199</strain>
    </source>
</reference>
<dbReference type="SUPFAM" id="SSF53098">
    <property type="entry name" value="Ribonuclease H-like"/>
    <property type="match status" value="1"/>
</dbReference>
<dbReference type="GO" id="GO:0003676">
    <property type="term" value="F:nucleic acid binding"/>
    <property type="evidence" value="ECO:0007669"/>
    <property type="project" value="InterPro"/>
</dbReference>
<dbReference type="Proteomes" id="UP000034350">
    <property type="component" value="Unassembled WGS sequence"/>
</dbReference>
<sequence>FYKLGDPQIIQYDNEKEFRNFCLIDFCKGGNIVLVHGRPRHLQSQSKIK</sequence>
<comment type="caution">
    <text evidence="2">The sequence shown here is derived from an EMBL/GenBank/DDBJ whole genome shotgun (WGS) entry which is preliminary data.</text>
</comment>
<protein>
    <recommendedName>
        <fullName evidence="1">Integrase catalytic domain-containing protein</fullName>
    </recommendedName>
</protein>
<dbReference type="PROSITE" id="PS50994">
    <property type="entry name" value="INTEGRASE"/>
    <property type="match status" value="1"/>
</dbReference>
<keyword evidence="3" id="KW-1185">Reference proteome</keyword>
<dbReference type="Gene3D" id="3.30.420.10">
    <property type="entry name" value="Ribonuclease H-like superfamily/Ribonuclease H"/>
    <property type="match status" value="1"/>
</dbReference>